<organism evidence="1 2">
    <name type="scientific">Halorubrum tailed virus 4</name>
    <dbReference type="NCBI Taxonomy" id="1273752"/>
    <lineage>
        <taxon>Viruses</taxon>
        <taxon>Duplodnaviria</taxon>
        <taxon>Heunggongvirae</taxon>
        <taxon>Uroviricota</taxon>
        <taxon>Caudoviricetes</taxon>
        <taxon>Kirjokansivirales</taxon>
        <taxon>Haloferuviridae</taxon>
        <taxon>Saldibavirus</taxon>
        <taxon>Saldibavirus natrii</taxon>
        <taxon>Saldibavirus HRTV4</taxon>
    </lineage>
</organism>
<protein>
    <submittedName>
        <fullName evidence="1">Uncharacterized protein</fullName>
    </submittedName>
</protein>
<dbReference type="Proteomes" id="UP000202022">
    <property type="component" value="Segment"/>
</dbReference>
<dbReference type="RefSeq" id="YP_008059554.1">
    <property type="nucleotide sequence ID" value="NC_021329.1"/>
</dbReference>
<accession>R4TKG0</accession>
<dbReference type="GeneID" id="16194396"/>
<keyword evidence="2" id="KW-1185">Reference proteome</keyword>
<sequence length="57" mass="6331">MGFAKTQTGLEYALAIDATNKTASEVHQMAADERYLTAVLRSRWYQHLYGGGGQQKP</sequence>
<name>R4TKG0_9CAUD</name>
<dbReference type="KEGG" id="vg:16194396"/>
<dbReference type="EMBL" id="KC292023">
    <property type="protein sequence ID" value="AGM11157.1"/>
    <property type="molecule type" value="Genomic_DNA"/>
</dbReference>
<reference evidence="1 2" key="1">
    <citation type="submission" date="2012-12" db="EMBL/GenBank/DDBJ databases">
        <authorList>
            <person name="Sencilo A."/>
            <person name="Jacobs-Sera D."/>
            <person name="Russell D.A."/>
            <person name="Ko C."/>
            <person name="Atanasova N."/>
            <person name="Osterlund E."/>
            <person name="Oksanen H.M."/>
            <person name="Bamford D.H."/>
            <person name="Hatfull G.F."/>
            <person name="Roine E."/>
            <person name="Hendrix R.W."/>
        </authorList>
    </citation>
    <scope>NUCLEOTIDE SEQUENCE [LARGE SCALE GENOMIC DNA]</scope>
</reference>
<evidence type="ECO:0000313" key="1">
    <source>
        <dbReference type="EMBL" id="AGM11157.1"/>
    </source>
</evidence>
<proteinExistence type="predicted"/>
<gene>
    <name evidence="1" type="primary">65</name>
    <name evidence="1" type="ORF">HRTV4_65</name>
</gene>
<evidence type="ECO:0000313" key="2">
    <source>
        <dbReference type="Proteomes" id="UP000202022"/>
    </source>
</evidence>